<keyword evidence="1" id="KW-0732">Signal</keyword>
<reference evidence="2" key="1">
    <citation type="submission" date="2020-03" db="EMBL/GenBank/DDBJ databases">
        <title>A transcriptome and proteome of the tick Rhipicephalus microplus shaped by the genetic composition of its hosts and developmental stage.</title>
        <authorList>
            <person name="Garcia G.R."/>
            <person name="Ribeiro J.M.C."/>
            <person name="Maruyama S.R."/>
            <person name="Gardinasse L.G."/>
            <person name="Nelson K."/>
            <person name="Ferreira B.R."/>
            <person name="Andrade T.G."/>
            <person name="Santos I.K.F.M."/>
        </authorList>
    </citation>
    <scope>NUCLEOTIDE SEQUENCE</scope>
    <source>
        <strain evidence="2">NSGR</strain>
        <tissue evidence="2">Salivary glands</tissue>
    </source>
</reference>
<protein>
    <submittedName>
        <fullName evidence="2">Putative secreted protein</fullName>
    </submittedName>
</protein>
<evidence type="ECO:0000313" key="2">
    <source>
        <dbReference type="EMBL" id="NIE44669.1"/>
    </source>
</evidence>
<organism evidence="2">
    <name type="scientific">Rhipicephalus microplus</name>
    <name type="common">Cattle tick</name>
    <name type="synonym">Boophilus microplus</name>
    <dbReference type="NCBI Taxonomy" id="6941"/>
    <lineage>
        <taxon>Eukaryota</taxon>
        <taxon>Metazoa</taxon>
        <taxon>Ecdysozoa</taxon>
        <taxon>Arthropoda</taxon>
        <taxon>Chelicerata</taxon>
        <taxon>Arachnida</taxon>
        <taxon>Acari</taxon>
        <taxon>Parasitiformes</taxon>
        <taxon>Ixodida</taxon>
        <taxon>Ixodoidea</taxon>
        <taxon>Ixodidae</taxon>
        <taxon>Rhipicephalinae</taxon>
        <taxon>Rhipicephalus</taxon>
        <taxon>Boophilus</taxon>
    </lineage>
</organism>
<feature type="signal peptide" evidence="1">
    <location>
        <begin position="1"/>
        <end position="16"/>
    </location>
</feature>
<feature type="chain" id="PRO_5026278189" evidence="1">
    <location>
        <begin position="17"/>
        <end position="113"/>
    </location>
</feature>
<dbReference type="AlphaFoldDB" id="A0A6G5A1L1"/>
<accession>A0A6G5A1L1</accession>
<evidence type="ECO:0000256" key="1">
    <source>
        <dbReference type="SAM" id="SignalP"/>
    </source>
</evidence>
<proteinExistence type="predicted"/>
<dbReference type="EMBL" id="GIKN01002396">
    <property type="protein sequence ID" value="NIE44669.1"/>
    <property type="molecule type" value="Transcribed_RNA"/>
</dbReference>
<name>A0A6G5A1L1_RHIMP</name>
<sequence>MMSLLGAILLPYQLLGQRIRALQSHHLKYYTKPLTISGLNHTCDLLPQSPTHYPSSGQWDLQQDLNIVSTGFKRIPRVRQGIVSTLVLRKRCSNAHFVYYCSHILFTAMHRLR</sequence>